<dbReference type="OrthoDB" id="9807975at2"/>
<dbReference type="SUPFAM" id="SSF52833">
    <property type="entry name" value="Thioredoxin-like"/>
    <property type="match status" value="1"/>
</dbReference>
<dbReference type="InterPro" id="IPR036249">
    <property type="entry name" value="Thioredoxin-like_sf"/>
</dbReference>
<keyword evidence="2" id="KW-1185">Reference proteome</keyword>
<dbReference type="EMBL" id="QPJT01000034">
    <property type="protein sequence ID" value="RCX09633.1"/>
    <property type="molecule type" value="Genomic_DNA"/>
</dbReference>
<name>A0A369AKJ7_9FIRM</name>
<dbReference type="RefSeq" id="WP_114299801.1">
    <property type="nucleotide sequence ID" value="NZ_QPJT01000034.1"/>
</dbReference>
<comment type="caution">
    <text evidence="1">The sequence shown here is derived from an EMBL/GenBank/DDBJ whole genome shotgun (WGS) entry which is preliminary data.</text>
</comment>
<gene>
    <name evidence="1" type="ORF">DFR58_13437</name>
</gene>
<accession>A0A369AKJ7</accession>
<dbReference type="AlphaFoldDB" id="A0A369AKJ7"/>
<reference evidence="1 2" key="1">
    <citation type="submission" date="2018-07" db="EMBL/GenBank/DDBJ databases">
        <title>Genomic Encyclopedia of Type Strains, Phase IV (KMG-IV): sequencing the most valuable type-strain genomes for metagenomic binning, comparative biology and taxonomic classification.</title>
        <authorList>
            <person name="Goeker M."/>
        </authorList>
    </citation>
    <scope>NUCLEOTIDE SEQUENCE [LARGE SCALE GENOMIC DNA]</scope>
    <source>
        <strain evidence="1 2">DSM 27016</strain>
    </source>
</reference>
<evidence type="ECO:0000313" key="1">
    <source>
        <dbReference type="EMBL" id="RCX09633.1"/>
    </source>
</evidence>
<dbReference type="Proteomes" id="UP000253034">
    <property type="component" value="Unassembled WGS sequence"/>
</dbReference>
<organism evidence="1 2">
    <name type="scientific">Anaerobacterium chartisolvens</name>
    <dbReference type="NCBI Taxonomy" id="1297424"/>
    <lineage>
        <taxon>Bacteria</taxon>
        <taxon>Bacillati</taxon>
        <taxon>Bacillota</taxon>
        <taxon>Clostridia</taxon>
        <taxon>Eubacteriales</taxon>
        <taxon>Oscillospiraceae</taxon>
        <taxon>Anaerobacterium</taxon>
    </lineage>
</organism>
<proteinExistence type="predicted"/>
<dbReference type="CDD" id="cd02980">
    <property type="entry name" value="TRX_Fd_family"/>
    <property type="match status" value="1"/>
</dbReference>
<sequence>MLNIYVCVGSACHIKGSYNLISTIQQTIDTRKISDRVTVKAALCLGNCTGAVSVRVDDEEVLSVEEKDIKDFFNKHIMNKL</sequence>
<protein>
    <submittedName>
        <fullName evidence="1">Thioredoxin-like protein</fullName>
    </submittedName>
</protein>
<evidence type="ECO:0000313" key="2">
    <source>
        <dbReference type="Proteomes" id="UP000253034"/>
    </source>
</evidence>
<dbReference type="Gene3D" id="3.40.30.10">
    <property type="entry name" value="Glutaredoxin"/>
    <property type="match status" value="1"/>
</dbReference>
<dbReference type="Pfam" id="PF01257">
    <property type="entry name" value="2Fe-2S_thioredx"/>
    <property type="match status" value="1"/>
</dbReference>